<protein>
    <recommendedName>
        <fullName evidence="3">histidine kinase</fullName>
        <ecNumber evidence="3">2.7.13.3</ecNumber>
    </recommendedName>
</protein>
<feature type="compositionally biased region" description="Basic and acidic residues" evidence="11">
    <location>
        <begin position="399"/>
        <end position="409"/>
    </location>
</feature>
<dbReference type="PROSITE" id="PS50885">
    <property type="entry name" value="HAMP"/>
    <property type="match status" value="1"/>
</dbReference>
<dbReference type="Pfam" id="PF00672">
    <property type="entry name" value="HAMP"/>
    <property type="match status" value="1"/>
</dbReference>
<sequence length="445" mass="48753">MLELFFLRNIPDDDELLVGWIEGRADPVRFLSPAEDPIVDDAAFRAAASDVARTGGSARFEVSGEGEVLLVGQPVRFRSDTEAGALLVVTRLEVGRAALRDTMRTYAIVSALALLLVAGAAFLLTGRLLAPLRRLRRTAEEITETDLSRRIPVSGNDDITALTGTVNTMLERLEAAFTEQRRFLDDAGHELKTPLTVLRGHLEVLDLGSPEEVAETRDLLLDEVDRMSRLVGDLILLAKSDRPDFVRVEPVELRDLTEDLLAKCSGLGERTWSIDAAATARVEVDAQRLTQAVLQLADNAVRHTRPGDRVAVGTAYDGSRLRLWVRDTGPGLAPEDRTRVFDRFARADDRDHEGFGLGLSIVGAIAEAHGGRTAWEDPTHDGHPRGSRFVVDVPAARIAEDHRGSDDPTRVLPLPGTPRAPLTPRTPGRPDRPIRQQEDSTWPAS</sequence>
<dbReference type="Pfam" id="PF00512">
    <property type="entry name" value="HisKA"/>
    <property type="match status" value="1"/>
</dbReference>
<dbReference type="CDD" id="cd06225">
    <property type="entry name" value="HAMP"/>
    <property type="match status" value="1"/>
</dbReference>
<dbReference type="InterPro" id="IPR050428">
    <property type="entry name" value="TCS_sensor_his_kinase"/>
</dbReference>
<dbReference type="Pfam" id="PF02518">
    <property type="entry name" value="HATPase_c"/>
    <property type="match status" value="1"/>
</dbReference>
<dbReference type="SUPFAM" id="SSF47384">
    <property type="entry name" value="Homodimeric domain of signal transducing histidine kinase"/>
    <property type="match status" value="1"/>
</dbReference>
<evidence type="ECO:0000256" key="10">
    <source>
        <dbReference type="ARBA" id="ARBA00023136"/>
    </source>
</evidence>
<dbReference type="Gene3D" id="1.10.287.130">
    <property type="match status" value="1"/>
</dbReference>
<dbReference type="PANTHER" id="PTHR45436">
    <property type="entry name" value="SENSOR HISTIDINE KINASE YKOH"/>
    <property type="match status" value="1"/>
</dbReference>
<comment type="subcellular location">
    <subcellularLocation>
        <location evidence="2">Membrane</location>
    </subcellularLocation>
</comment>
<keyword evidence="4" id="KW-0597">Phosphoprotein</keyword>
<dbReference type="GO" id="GO:0000155">
    <property type="term" value="F:phosphorelay sensor kinase activity"/>
    <property type="evidence" value="ECO:0007669"/>
    <property type="project" value="InterPro"/>
</dbReference>
<proteinExistence type="predicted"/>
<accession>A0A6J6STL3</accession>
<feature type="transmembrane region" description="Helical" evidence="12">
    <location>
        <begin position="106"/>
        <end position="130"/>
    </location>
</feature>
<organism evidence="15">
    <name type="scientific">freshwater metagenome</name>
    <dbReference type="NCBI Taxonomy" id="449393"/>
    <lineage>
        <taxon>unclassified sequences</taxon>
        <taxon>metagenomes</taxon>
        <taxon>ecological metagenomes</taxon>
    </lineage>
</organism>
<dbReference type="SMART" id="SM00388">
    <property type="entry name" value="HisKA"/>
    <property type="match status" value="1"/>
</dbReference>
<dbReference type="Gene3D" id="3.30.565.10">
    <property type="entry name" value="Histidine kinase-like ATPase, C-terminal domain"/>
    <property type="match status" value="1"/>
</dbReference>
<evidence type="ECO:0000313" key="15">
    <source>
        <dbReference type="EMBL" id="CAB4738114.1"/>
    </source>
</evidence>
<dbReference type="InterPro" id="IPR003661">
    <property type="entry name" value="HisK_dim/P_dom"/>
</dbReference>
<dbReference type="EC" id="2.7.13.3" evidence="3"/>
<evidence type="ECO:0000256" key="6">
    <source>
        <dbReference type="ARBA" id="ARBA00022692"/>
    </source>
</evidence>
<dbReference type="InterPro" id="IPR004358">
    <property type="entry name" value="Sig_transdc_His_kin-like_C"/>
</dbReference>
<keyword evidence="7" id="KW-0418">Kinase</keyword>
<evidence type="ECO:0000256" key="11">
    <source>
        <dbReference type="SAM" id="MobiDB-lite"/>
    </source>
</evidence>
<dbReference type="InterPro" id="IPR036097">
    <property type="entry name" value="HisK_dim/P_sf"/>
</dbReference>
<dbReference type="InterPro" id="IPR003594">
    <property type="entry name" value="HATPase_dom"/>
</dbReference>
<dbReference type="PRINTS" id="PR00344">
    <property type="entry name" value="BCTRLSENSOR"/>
</dbReference>
<dbReference type="SUPFAM" id="SSF158472">
    <property type="entry name" value="HAMP domain-like"/>
    <property type="match status" value="1"/>
</dbReference>
<keyword evidence="8 12" id="KW-1133">Transmembrane helix</keyword>
<evidence type="ECO:0000256" key="7">
    <source>
        <dbReference type="ARBA" id="ARBA00022777"/>
    </source>
</evidence>
<dbReference type="GO" id="GO:0005886">
    <property type="term" value="C:plasma membrane"/>
    <property type="evidence" value="ECO:0007669"/>
    <property type="project" value="TreeGrafter"/>
</dbReference>
<keyword evidence="9" id="KW-0902">Two-component regulatory system</keyword>
<dbReference type="PANTHER" id="PTHR45436:SF5">
    <property type="entry name" value="SENSOR HISTIDINE KINASE TRCS"/>
    <property type="match status" value="1"/>
</dbReference>
<gene>
    <name evidence="15" type="ORF">UFOPK2761_01061</name>
</gene>
<feature type="domain" description="HAMP" evidence="14">
    <location>
        <begin position="126"/>
        <end position="178"/>
    </location>
</feature>
<evidence type="ECO:0000259" key="14">
    <source>
        <dbReference type="PROSITE" id="PS50885"/>
    </source>
</evidence>
<dbReference type="InterPro" id="IPR036890">
    <property type="entry name" value="HATPase_C_sf"/>
</dbReference>
<evidence type="ECO:0000256" key="5">
    <source>
        <dbReference type="ARBA" id="ARBA00022679"/>
    </source>
</evidence>
<evidence type="ECO:0000256" key="3">
    <source>
        <dbReference type="ARBA" id="ARBA00012438"/>
    </source>
</evidence>
<dbReference type="InterPro" id="IPR005467">
    <property type="entry name" value="His_kinase_dom"/>
</dbReference>
<dbReference type="InterPro" id="IPR003660">
    <property type="entry name" value="HAMP_dom"/>
</dbReference>
<dbReference type="CDD" id="cd00075">
    <property type="entry name" value="HATPase"/>
    <property type="match status" value="1"/>
</dbReference>
<dbReference type="EMBL" id="CAEZYQ010000006">
    <property type="protein sequence ID" value="CAB4738114.1"/>
    <property type="molecule type" value="Genomic_DNA"/>
</dbReference>
<dbReference type="SMART" id="SM00387">
    <property type="entry name" value="HATPase_c"/>
    <property type="match status" value="1"/>
</dbReference>
<evidence type="ECO:0000256" key="4">
    <source>
        <dbReference type="ARBA" id="ARBA00022553"/>
    </source>
</evidence>
<reference evidence="15" key="1">
    <citation type="submission" date="2020-05" db="EMBL/GenBank/DDBJ databases">
        <authorList>
            <person name="Chiriac C."/>
            <person name="Salcher M."/>
            <person name="Ghai R."/>
            <person name="Kavagutti S V."/>
        </authorList>
    </citation>
    <scope>NUCLEOTIDE SEQUENCE</scope>
</reference>
<evidence type="ECO:0000256" key="1">
    <source>
        <dbReference type="ARBA" id="ARBA00000085"/>
    </source>
</evidence>
<dbReference type="SUPFAM" id="SSF55874">
    <property type="entry name" value="ATPase domain of HSP90 chaperone/DNA topoisomerase II/histidine kinase"/>
    <property type="match status" value="1"/>
</dbReference>
<keyword evidence="5" id="KW-0808">Transferase</keyword>
<feature type="compositionally biased region" description="Basic and acidic residues" evidence="11">
    <location>
        <begin position="428"/>
        <end position="438"/>
    </location>
</feature>
<keyword evidence="10 12" id="KW-0472">Membrane</keyword>
<feature type="domain" description="Histidine kinase" evidence="13">
    <location>
        <begin position="186"/>
        <end position="397"/>
    </location>
</feature>
<feature type="region of interest" description="Disordered" evidence="11">
    <location>
        <begin position="399"/>
        <end position="445"/>
    </location>
</feature>
<evidence type="ECO:0000259" key="13">
    <source>
        <dbReference type="PROSITE" id="PS50109"/>
    </source>
</evidence>
<dbReference type="PROSITE" id="PS50109">
    <property type="entry name" value="HIS_KIN"/>
    <property type="match status" value="1"/>
</dbReference>
<dbReference type="CDD" id="cd00082">
    <property type="entry name" value="HisKA"/>
    <property type="match status" value="1"/>
</dbReference>
<dbReference type="Gene3D" id="6.10.340.10">
    <property type="match status" value="1"/>
</dbReference>
<evidence type="ECO:0000256" key="9">
    <source>
        <dbReference type="ARBA" id="ARBA00023012"/>
    </source>
</evidence>
<evidence type="ECO:0000256" key="8">
    <source>
        <dbReference type="ARBA" id="ARBA00022989"/>
    </source>
</evidence>
<name>A0A6J6STL3_9ZZZZ</name>
<evidence type="ECO:0000256" key="12">
    <source>
        <dbReference type="SAM" id="Phobius"/>
    </source>
</evidence>
<keyword evidence="6 12" id="KW-0812">Transmembrane</keyword>
<dbReference type="SMART" id="SM00304">
    <property type="entry name" value="HAMP"/>
    <property type="match status" value="1"/>
</dbReference>
<dbReference type="AlphaFoldDB" id="A0A6J6STL3"/>
<comment type="catalytic activity">
    <reaction evidence="1">
        <text>ATP + protein L-histidine = ADP + protein N-phospho-L-histidine.</text>
        <dbReference type="EC" id="2.7.13.3"/>
    </reaction>
</comment>
<evidence type="ECO:0000256" key="2">
    <source>
        <dbReference type="ARBA" id="ARBA00004370"/>
    </source>
</evidence>